<dbReference type="Gene3D" id="2.60.40.1090">
    <property type="entry name" value="Fimbrial-type adhesion domain"/>
    <property type="match status" value="1"/>
</dbReference>
<name>A0AAW9C756_KLUCR</name>
<proteinExistence type="inferred from homology"/>
<dbReference type="EMBL" id="JAUEQX010000006">
    <property type="protein sequence ID" value="MDW3776677.1"/>
    <property type="molecule type" value="Genomic_DNA"/>
</dbReference>
<feature type="domain" description="Fimbrial-type adhesion" evidence="6">
    <location>
        <begin position="230"/>
        <end position="381"/>
    </location>
</feature>
<dbReference type="InterPro" id="IPR008966">
    <property type="entry name" value="Adhesion_dom_sf"/>
</dbReference>
<feature type="signal peptide" evidence="5">
    <location>
        <begin position="1"/>
        <end position="32"/>
    </location>
</feature>
<dbReference type="Proteomes" id="UP001276300">
    <property type="component" value="Unassembled WGS sequence"/>
</dbReference>
<dbReference type="RefSeq" id="WP_313157950.1">
    <property type="nucleotide sequence ID" value="NZ_DAMAZS010000002.1"/>
</dbReference>
<dbReference type="Pfam" id="PF00419">
    <property type="entry name" value="Fimbrial"/>
    <property type="match status" value="1"/>
</dbReference>
<reference evidence="7" key="1">
    <citation type="journal article" date="2023" name="J Glob Antimicrob Resist">
        <title>Emergence of NDM-1 and KPC-3 carbapenemases in Kluyvera cryocrescens: Investigating genetic heterogeneity and acquisition routes of blaNDM-1 in Enterobacterales species in Portugal.</title>
        <authorList>
            <person name="Loiodice M."/>
            <person name="Ribeiro M."/>
            <person name="Peixe L."/>
            <person name="Novais A."/>
        </authorList>
    </citation>
    <scope>NUCLEOTIDE SEQUENCE</scope>
    <source>
        <strain evidence="7">K629</strain>
    </source>
</reference>
<protein>
    <submittedName>
        <fullName evidence="7">Fimbrial protein</fullName>
    </submittedName>
</protein>
<gene>
    <name evidence="7" type="ORF">QWU01_07600</name>
</gene>
<evidence type="ECO:0000256" key="2">
    <source>
        <dbReference type="ARBA" id="ARBA00006671"/>
    </source>
</evidence>
<keyword evidence="3 5" id="KW-0732">Signal</keyword>
<dbReference type="AlphaFoldDB" id="A0AAW9C756"/>
<dbReference type="InterPro" id="IPR000259">
    <property type="entry name" value="Adhesion_dom_fimbrial"/>
</dbReference>
<evidence type="ECO:0000313" key="8">
    <source>
        <dbReference type="Proteomes" id="UP001276300"/>
    </source>
</evidence>
<evidence type="ECO:0000256" key="5">
    <source>
        <dbReference type="SAM" id="SignalP"/>
    </source>
</evidence>
<comment type="similarity">
    <text evidence="2">Belongs to the fimbrial protein family.</text>
</comment>
<dbReference type="PANTHER" id="PTHR33420">
    <property type="entry name" value="FIMBRIAL SUBUNIT ELFA-RELATED"/>
    <property type="match status" value="1"/>
</dbReference>
<feature type="chain" id="PRO_5043835730" evidence="5">
    <location>
        <begin position="33"/>
        <end position="382"/>
    </location>
</feature>
<dbReference type="GO" id="GO:0043709">
    <property type="term" value="P:cell adhesion involved in single-species biofilm formation"/>
    <property type="evidence" value="ECO:0007669"/>
    <property type="project" value="TreeGrafter"/>
</dbReference>
<dbReference type="SUPFAM" id="SSF49401">
    <property type="entry name" value="Bacterial adhesins"/>
    <property type="match status" value="1"/>
</dbReference>
<comment type="subcellular location">
    <subcellularLocation>
        <location evidence="1">Fimbrium</location>
    </subcellularLocation>
</comment>
<dbReference type="InterPro" id="IPR050263">
    <property type="entry name" value="Bact_Fimbrial_Adh_Pro"/>
</dbReference>
<evidence type="ECO:0000256" key="3">
    <source>
        <dbReference type="ARBA" id="ARBA00022729"/>
    </source>
</evidence>
<evidence type="ECO:0000256" key="1">
    <source>
        <dbReference type="ARBA" id="ARBA00004561"/>
    </source>
</evidence>
<dbReference type="GO" id="GO:0009289">
    <property type="term" value="C:pilus"/>
    <property type="evidence" value="ECO:0007669"/>
    <property type="project" value="UniProtKB-SubCell"/>
</dbReference>
<accession>A0AAW9C756</accession>
<evidence type="ECO:0000313" key="7">
    <source>
        <dbReference type="EMBL" id="MDW3776677.1"/>
    </source>
</evidence>
<keyword evidence="4" id="KW-0281">Fimbrium</keyword>
<evidence type="ECO:0000259" key="6">
    <source>
        <dbReference type="Pfam" id="PF00419"/>
    </source>
</evidence>
<dbReference type="PANTHER" id="PTHR33420:SF31">
    <property type="entry name" value="TYPE 1 FIMBRIN D-MANNOSE SPECIFIC ADHESIN"/>
    <property type="match status" value="1"/>
</dbReference>
<sequence>MSHNPIFRFTVKRRFKIILLLATLAFTLHVNAAATFLTGCFPVKGDVKVTLNDELSSAMNYAGNTISPLNNYMIPAEPQPAQCSSCPGLRSTDKENMYSYRATPLMAGSTPGYGKLTDKLDIQLTLFTDTVAGGGTLTKLTTYPITAPPTSTFEGTNDESTQSLCAKSPAAGVPQRTFNWNKLTASIHIVQPIFGTELIPTQTLAETSLCIFYGTGSCSFANAQLASRMTISGSLSAPLSCTINAGSIINVDFNSVASSNFVAQGQPPVGFALRDVDINFHCDNPASDNTDKIKLTLTSDQGVSDTGTGYIAKMMGRDDIGVRMYDSNNLNVALDGSMEFPIKLDGNGDGHILMSAAPVATTSAQPAPGKFEGNVTVRMDIK</sequence>
<evidence type="ECO:0000256" key="4">
    <source>
        <dbReference type="ARBA" id="ARBA00023263"/>
    </source>
</evidence>
<comment type="caution">
    <text evidence="7">The sequence shown here is derived from an EMBL/GenBank/DDBJ whole genome shotgun (WGS) entry which is preliminary data.</text>
</comment>
<organism evidence="7 8">
    <name type="scientific">Kluyvera cryocrescens</name>
    <name type="common">Kluyvera citrophila</name>
    <dbReference type="NCBI Taxonomy" id="580"/>
    <lineage>
        <taxon>Bacteria</taxon>
        <taxon>Pseudomonadati</taxon>
        <taxon>Pseudomonadota</taxon>
        <taxon>Gammaproteobacteria</taxon>
        <taxon>Enterobacterales</taxon>
        <taxon>Enterobacteriaceae</taxon>
        <taxon>Kluyvera</taxon>
    </lineage>
</organism>
<dbReference type="InterPro" id="IPR036937">
    <property type="entry name" value="Adhesion_dom_fimbrial_sf"/>
</dbReference>